<dbReference type="RefSeq" id="WP_382223310.1">
    <property type="nucleotide sequence ID" value="NZ_JBHTCA010000006.1"/>
</dbReference>
<keyword evidence="2" id="KW-1185">Reference proteome</keyword>
<organism evidence="1 2">
    <name type="scientific">Hydrogenophaga atypica</name>
    <dbReference type="NCBI Taxonomy" id="249409"/>
    <lineage>
        <taxon>Bacteria</taxon>
        <taxon>Pseudomonadati</taxon>
        <taxon>Pseudomonadota</taxon>
        <taxon>Betaproteobacteria</taxon>
        <taxon>Burkholderiales</taxon>
        <taxon>Comamonadaceae</taxon>
        <taxon>Hydrogenophaga</taxon>
    </lineage>
</organism>
<gene>
    <name evidence="1" type="ORF">ACFQPB_11605</name>
</gene>
<accession>A0ABW2QMU6</accession>
<evidence type="ECO:0000313" key="2">
    <source>
        <dbReference type="Proteomes" id="UP001596501"/>
    </source>
</evidence>
<comment type="caution">
    <text evidence="1">The sequence shown here is derived from an EMBL/GenBank/DDBJ whole genome shotgun (WGS) entry which is preliminary data.</text>
</comment>
<reference evidence="2" key="1">
    <citation type="journal article" date="2019" name="Int. J. Syst. Evol. Microbiol.">
        <title>The Global Catalogue of Microorganisms (GCM) 10K type strain sequencing project: providing services to taxonomists for standard genome sequencing and annotation.</title>
        <authorList>
            <consortium name="The Broad Institute Genomics Platform"/>
            <consortium name="The Broad Institute Genome Sequencing Center for Infectious Disease"/>
            <person name="Wu L."/>
            <person name="Ma J."/>
        </authorList>
    </citation>
    <scope>NUCLEOTIDE SEQUENCE [LARGE SCALE GENOMIC DNA]</scope>
    <source>
        <strain evidence="2">CGMCC 1.12371</strain>
    </source>
</reference>
<sequence>MLNLHELTSSPETLKQLLKRCRGLRSALLLSPEEAELAVSARGLSLPAGWAIQTVLNADEVDDLHRYKASSASYARVTVQDWLPNLPCLSLDVSCERHHFQWILPFWEAGARQWLEALAAQGSITLFADASDGTRSIAIVNRAPLSNEFDGVLSSIVAPCFDSKQASLDAMAVSGLRAMLERDSHFDDPHRKLRTMVVARTGNAQTIVDAFQMAADIGEAMLKTRDTKSAYH</sequence>
<dbReference type="EMBL" id="JBHTCA010000006">
    <property type="protein sequence ID" value="MFC7409507.1"/>
    <property type="molecule type" value="Genomic_DNA"/>
</dbReference>
<dbReference type="Proteomes" id="UP001596501">
    <property type="component" value="Unassembled WGS sequence"/>
</dbReference>
<proteinExistence type="predicted"/>
<protein>
    <submittedName>
        <fullName evidence="1">Uncharacterized protein</fullName>
    </submittedName>
</protein>
<name>A0ABW2QMU6_9BURK</name>
<evidence type="ECO:0000313" key="1">
    <source>
        <dbReference type="EMBL" id="MFC7409507.1"/>
    </source>
</evidence>